<proteinExistence type="predicted"/>
<dbReference type="AlphaFoldDB" id="A0A835PVJ0"/>
<dbReference type="EMBL" id="JADCNL010000012">
    <property type="protein sequence ID" value="KAG0458384.1"/>
    <property type="molecule type" value="Genomic_DNA"/>
</dbReference>
<gene>
    <name evidence="1" type="ORF">HPP92_023541</name>
</gene>
<evidence type="ECO:0000313" key="2">
    <source>
        <dbReference type="Proteomes" id="UP000636800"/>
    </source>
</evidence>
<protein>
    <submittedName>
        <fullName evidence="1">Uncharacterized protein</fullName>
    </submittedName>
</protein>
<name>A0A835PVJ0_VANPL</name>
<dbReference type="Proteomes" id="UP000636800">
    <property type="component" value="Chromosome 12"/>
</dbReference>
<evidence type="ECO:0000313" key="1">
    <source>
        <dbReference type="EMBL" id="KAG0458384.1"/>
    </source>
</evidence>
<reference evidence="1 2" key="1">
    <citation type="journal article" date="2020" name="Nat. Food">
        <title>A phased Vanilla planifolia genome enables genetic improvement of flavour and production.</title>
        <authorList>
            <person name="Hasing T."/>
            <person name="Tang H."/>
            <person name="Brym M."/>
            <person name="Khazi F."/>
            <person name="Huang T."/>
            <person name="Chambers A.H."/>
        </authorList>
    </citation>
    <scope>NUCLEOTIDE SEQUENCE [LARGE SCALE GENOMIC DNA]</scope>
    <source>
        <tissue evidence="1">Leaf</tissue>
    </source>
</reference>
<comment type="caution">
    <text evidence="1">The sequence shown here is derived from an EMBL/GenBank/DDBJ whole genome shotgun (WGS) entry which is preliminary data.</text>
</comment>
<accession>A0A835PVJ0</accession>
<dbReference type="OrthoDB" id="5800476at2759"/>
<keyword evidence="2" id="KW-1185">Reference proteome</keyword>
<organism evidence="1 2">
    <name type="scientific">Vanilla planifolia</name>
    <name type="common">Vanilla</name>
    <dbReference type="NCBI Taxonomy" id="51239"/>
    <lineage>
        <taxon>Eukaryota</taxon>
        <taxon>Viridiplantae</taxon>
        <taxon>Streptophyta</taxon>
        <taxon>Embryophyta</taxon>
        <taxon>Tracheophyta</taxon>
        <taxon>Spermatophyta</taxon>
        <taxon>Magnoliopsida</taxon>
        <taxon>Liliopsida</taxon>
        <taxon>Asparagales</taxon>
        <taxon>Orchidaceae</taxon>
        <taxon>Vanilloideae</taxon>
        <taxon>Vanilleae</taxon>
        <taxon>Vanilla</taxon>
    </lineage>
</organism>
<sequence>MPPLRLRVIAVDSQRSERCRGAVLNCGTLVRERTERERDLMLKSSFRKVVNIIYGMSTTRFRFVDIPTSMEQEAQIKKFGKLRITNSCLQLKREIFSKRQASSTIKGDVDNE</sequence>